<keyword evidence="13" id="KW-1185">Reference proteome</keyword>
<feature type="domain" description="EF-hand" evidence="11">
    <location>
        <begin position="661"/>
        <end position="696"/>
    </location>
</feature>
<evidence type="ECO:0000256" key="8">
    <source>
        <dbReference type="ARBA" id="ARBA00024334"/>
    </source>
</evidence>
<dbReference type="PROSITE" id="PS50011">
    <property type="entry name" value="PROTEIN_KINASE_DOM"/>
    <property type="match status" value="1"/>
</dbReference>
<dbReference type="Pfam" id="PF00069">
    <property type="entry name" value="Pkinase"/>
    <property type="match status" value="1"/>
</dbReference>
<dbReference type="SMART" id="SM00054">
    <property type="entry name" value="EFh"/>
    <property type="match status" value="4"/>
</dbReference>
<feature type="region of interest" description="Disordered" evidence="9">
    <location>
        <begin position="65"/>
        <end position="238"/>
    </location>
</feature>
<keyword evidence="4" id="KW-0677">Repeat</keyword>
<gene>
    <name evidence="12" type="ORF">ACHAW5_004547</name>
</gene>
<evidence type="ECO:0000256" key="9">
    <source>
        <dbReference type="SAM" id="MobiDB-lite"/>
    </source>
</evidence>
<feature type="compositionally biased region" description="Low complexity" evidence="9">
    <location>
        <begin position="216"/>
        <end position="235"/>
    </location>
</feature>
<feature type="compositionally biased region" description="Basic and acidic residues" evidence="9">
    <location>
        <begin position="141"/>
        <end position="151"/>
    </location>
</feature>
<evidence type="ECO:0000256" key="6">
    <source>
        <dbReference type="ARBA" id="ARBA00022777"/>
    </source>
</evidence>
<reference evidence="12 13" key="1">
    <citation type="submission" date="2024-10" db="EMBL/GenBank/DDBJ databases">
        <title>Updated reference genomes for cyclostephanoid diatoms.</title>
        <authorList>
            <person name="Roberts W.R."/>
            <person name="Alverson A.J."/>
        </authorList>
    </citation>
    <scope>NUCLEOTIDE SEQUENCE [LARGE SCALE GENOMIC DNA]</scope>
    <source>
        <strain evidence="12 13">AJA276-08</strain>
    </source>
</reference>
<dbReference type="SMART" id="SM00220">
    <property type="entry name" value="S_TKc"/>
    <property type="match status" value="1"/>
</dbReference>
<keyword evidence="5" id="KW-0547">Nucleotide-binding</keyword>
<dbReference type="InterPro" id="IPR011009">
    <property type="entry name" value="Kinase-like_dom_sf"/>
</dbReference>
<dbReference type="SUPFAM" id="SSF56112">
    <property type="entry name" value="Protein kinase-like (PK-like)"/>
    <property type="match status" value="1"/>
</dbReference>
<feature type="region of interest" description="Disordered" evidence="9">
    <location>
        <begin position="524"/>
        <end position="558"/>
    </location>
</feature>
<dbReference type="InterPro" id="IPR002048">
    <property type="entry name" value="EF_hand_dom"/>
</dbReference>
<keyword evidence="7" id="KW-0067">ATP-binding</keyword>
<evidence type="ECO:0008006" key="14">
    <source>
        <dbReference type="Google" id="ProtNLM"/>
    </source>
</evidence>
<feature type="domain" description="Protein kinase" evidence="10">
    <location>
        <begin position="42"/>
        <end position="499"/>
    </location>
</feature>
<dbReference type="InterPro" id="IPR008271">
    <property type="entry name" value="Ser/Thr_kinase_AS"/>
</dbReference>
<dbReference type="AlphaFoldDB" id="A0ABD3PDB3"/>
<proteinExistence type="inferred from homology"/>
<evidence type="ECO:0000259" key="10">
    <source>
        <dbReference type="PROSITE" id="PS50011"/>
    </source>
</evidence>
<comment type="cofactor">
    <cofactor evidence="1">
        <name>Mg(2+)</name>
        <dbReference type="ChEBI" id="CHEBI:18420"/>
    </cofactor>
</comment>
<feature type="compositionally biased region" description="Low complexity" evidence="9">
    <location>
        <begin position="537"/>
        <end position="547"/>
    </location>
</feature>
<keyword evidence="3" id="KW-0808">Transferase</keyword>
<evidence type="ECO:0000256" key="1">
    <source>
        <dbReference type="ARBA" id="ARBA00001946"/>
    </source>
</evidence>
<evidence type="ECO:0000259" key="11">
    <source>
        <dbReference type="PROSITE" id="PS50222"/>
    </source>
</evidence>
<comment type="similarity">
    <text evidence="8">Belongs to the protein kinase superfamily. Ser/Thr protein kinase family. CDPK subfamily.</text>
</comment>
<name>A0ABD3PDB3_9STRA</name>
<feature type="domain" description="EF-hand" evidence="11">
    <location>
        <begin position="733"/>
        <end position="765"/>
    </location>
</feature>
<dbReference type="SUPFAM" id="SSF47473">
    <property type="entry name" value="EF-hand"/>
    <property type="match status" value="1"/>
</dbReference>
<keyword evidence="2" id="KW-0723">Serine/threonine-protein kinase</keyword>
<feature type="compositionally biased region" description="Polar residues" evidence="9">
    <location>
        <begin position="193"/>
        <end position="215"/>
    </location>
</feature>
<feature type="compositionally biased region" description="Basic and acidic residues" evidence="9">
    <location>
        <begin position="66"/>
        <end position="78"/>
    </location>
</feature>
<dbReference type="InterPro" id="IPR000719">
    <property type="entry name" value="Prot_kinase_dom"/>
</dbReference>
<dbReference type="InterPro" id="IPR011992">
    <property type="entry name" value="EF-hand-dom_pair"/>
</dbReference>
<accession>A0ABD3PDB3</accession>
<dbReference type="GO" id="GO:0004674">
    <property type="term" value="F:protein serine/threonine kinase activity"/>
    <property type="evidence" value="ECO:0007669"/>
    <property type="project" value="UniProtKB-KW"/>
</dbReference>
<comment type="caution">
    <text evidence="12">The sequence shown here is derived from an EMBL/GenBank/DDBJ whole genome shotgun (WGS) entry which is preliminary data.</text>
</comment>
<dbReference type="CDD" id="cd15898">
    <property type="entry name" value="EFh_PI-PLC"/>
    <property type="match status" value="1"/>
</dbReference>
<dbReference type="PANTHER" id="PTHR24349">
    <property type="entry name" value="SERINE/THREONINE-PROTEIN KINASE"/>
    <property type="match status" value="1"/>
</dbReference>
<feature type="domain" description="EF-hand" evidence="11">
    <location>
        <begin position="625"/>
        <end position="660"/>
    </location>
</feature>
<feature type="compositionally biased region" description="Basic residues" evidence="9">
    <location>
        <begin position="118"/>
        <end position="134"/>
    </location>
</feature>
<dbReference type="PROSITE" id="PS50222">
    <property type="entry name" value="EF_HAND_2"/>
    <property type="match status" value="4"/>
</dbReference>
<dbReference type="GO" id="GO:0005524">
    <property type="term" value="F:ATP binding"/>
    <property type="evidence" value="ECO:0007669"/>
    <property type="project" value="UniProtKB-KW"/>
</dbReference>
<protein>
    <recommendedName>
        <fullName evidence="14">Calmodulin</fullName>
    </recommendedName>
</protein>
<dbReference type="FunFam" id="1.10.238.10:FF:000003">
    <property type="entry name" value="Calmodulin A"/>
    <property type="match status" value="1"/>
</dbReference>
<evidence type="ECO:0000313" key="13">
    <source>
        <dbReference type="Proteomes" id="UP001530315"/>
    </source>
</evidence>
<sequence length="768" mass="86437">MGNSAGKNGASIDDLTGHVKDLTERESASAWYRYGVAVTDVYDVIDVLGRGHMGEVFTVRRKTTGHHNDLTRDRTKDGDDGDDDLISTKKREDAKEKARSRKQNSALDDSDASPGSDRRHRSLKGMVHKTKKVITKQVGKAGDKSGQKLDEDANSDLTPFISSDAVIPGGYEPPKSPIMPAKSIMKDKKSMGRQPSDSSVAFTRTDTNSNSDISVTENSHSSTPTPTPTFSRTLTADSSKSIEKANKGVHFQRTFAVKTVMTSRINTADIRELINEIMIMRKLDHPYVLKLYEVYHVKRKLWLVTELCSGGDLSARKHNEHDAKNVFEQILRALTYLHRMGIVHRDIKLENVLYENNTKGATVRLIDFGLSRMFDRAALATDYTRTPYTMSPETASLLLSSKDFRLGGEVITDKTDVWAVGIIAFIMLSGEFPFIKTSLDLKDKNLLDRLQRADFEFGITWNGRGITMQARQFIKGCLEADPNRRWTSKQALEFLHKVWGPEVDKIWDEWQAKKIMLKQPEFIRSPDLPEDDECDSSSEASNAPNASWLEENDIDVDPSPAECEARAKHIAKHVNNVVKAKKAEKSMTNEEDHVEINVADIERYTKFGLMKKTILLTMANTMDRSDVGKLREIFLQADTENTGTITLQELIAAVEKVSPEVDEKRTKDLFSGIDRDKSGHIHYAEFLAALAESHGLVTLDRLSEAFDRIDTDGKGYITHEDLKNILGKDYDMETVDKMIEEGDFKKNNKIDYEELLQLMFSDPAKGLK</sequence>
<dbReference type="Gene3D" id="1.10.238.10">
    <property type="entry name" value="EF-hand"/>
    <property type="match status" value="2"/>
</dbReference>
<keyword evidence="6" id="KW-0418">Kinase</keyword>
<evidence type="ECO:0000256" key="7">
    <source>
        <dbReference type="ARBA" id="ARBA00022840"/>
    </source>
</evidence>
<evidence type="ECO:0000256" key="3">
    <source>
        <dbReference type="ARBA" id="ARBA00022679"/>
    </source>
</evidence>
<organism evidence="12 13">
    <name type="scientific">Stephanodiscus triporus</name>
    <dbReference type="NCBI Taxonomy" id="2934178"/>
    <lineage>
        <taxon>Eukaryota</taxon>
        <taxon>Sar</taxon>
        <taxon>Stramenopiles</taxon>
        <taxon>Ochrophyta</taxon>
        <taxon>Bacillariophyta</taxon>
        <taxon>Coscinodiscophyceae</taxon>
        <taxon>Thalassiosirophycidae</taxon>
        <taxon>Stephanodiscales</taxon>
        <taxon>Stephanodiscaceae</taxon>
        <taxon>Stephanodiscus</taxon>
    </lineage>
</organism>
<evidence type="ECO:0000256" key="4">
    <source>
        <dbReference type="ARBA" id="ARBA00022737"/>
    </source>
</evidence>
<dbReference type="Proteomes" id="UP001530315">
    <property type="component" value="Unassembled WGS sequence"/>
</dbReference>
<feature type="compositionally biased region" description="Basic and acidic residues" evidence="9">
    <location>
        <begin position="86"/>
        <end position="97"/>
    </location>
</feature>
<feature type="domain" description="EF-hand" evidence="11">
    <location>
        <begin position="697"/>
        <end position="732"/>
    </location>
</feature>
<dbReference type="PROSITE" id="PS00108">
    <property type="entry name" value="PROTEIN_KINASE_ST"/>
    <property type="match status" value="1"/>
</dbReference>
<dbReference type="Gene3D" id="1.10.510.10">
    <property type="entry name" value="Transferase(Phosphotransferase) domain 1"/>
    <property type="match status" value="1"/>
</dbReference>
<evidence type="ECO:0000313" key="12">
    <source>
        <dbReference type="EMBL" id="KAL3785719.1"/>
    </source>
</evidence>
<dbReference type="Pfam" id="PF13499">
    <property type="entry name" value="EF-hand_7"/>
    <property type="match status" value="2"/>
</dbReference>
<dbReference type="EMBL" id="JALLAZ020000875">
    <property type="protein sequence ID" value="KAL3785719.1"/>
    <property type="molecule type" value="Genomic_DNA"/>
</dbReference>
<evidence type="ECO:0000256" key="2">
    <source>
        <dbReference type="ARBA" id="ARBA00022527"/>
    </source>
</evidence>
<dbReference type="InterPro" id="IPR050205">
    <property type="entry name" value="CDPK_Ser/Thr_kinases"/>
</dbReference>
<evidence type="ECO:0000256" key="5">
    <source>
        <dbReference type="ARBA" id="ARBA00022741"/>
    </source>
</evidence>